<evidence type="ECO:0000313" key="3">
    <source>
        <dbReference type="Proteomes" id="UP000799750"/>
    </source>
</evidence>
<accession>A0A6A6QXV7</accession>
<proteinExistence type="predicted"/>
<sequence>MKDENEDEKKKHDQNDQTFEELEAVPMSQRDASRKTTETLRLLPSKTCPQSTPATRLPLADLVSNSEDASKHATARNNSPGERMYWRNLQCDPFTPSKQRLHIDLKDVFA</sequence>
<evidence type="ECO:0000256" key="1">
    <source>
        <dbReference type="SAM" id="MobiDB-lite"/>
    </source>
</evidence>
<evidence type="ECO:0000313" key="2">
    <source>
        <dbReference type="EMBL" id="KAF2497298.1"/>
    </source>
</evidence>
<reference evidence="2" key="1">
    <citation type="journal article" date="2020" name="Stud. Mycol.">
        <title>101 Dothideomycetes genomes: a test case for predicting lifestyles and emergence of pathogens.</title>
        <authorList>
            <person name="Haridas S."/>
            <person name="Albert R."/>
            <person name="Binder M."/>
            <person name="Bloem J."/>
            <person name="Labutti K."/>
            <person name="Salamov A."/>
            <person name="Andreopoulos B."/>
            <person name="Baker S."/>
            <person name="Barry K."/>
            <person name="Bills G."/>
            <person name="Bluhm B."/>
            <person name="Cannon C."/>
            <person name="Castanera R."/>
            <person name="Culley D."/>
            <person name="Daum C."/>
            <person name="Ezra D."/>
            <person name="Gonzalez J."/>
            <person name="Henrissat B."/>
            <person name="Kuo A."/>
            <person name="Liang C."/>
            <person name="Lipzen A."/>
            <person name="Lutzoni F."/>
            <person name="Magnuson J."/>
            <person name="Mondo S."/>
            <person name="Nolan M."/>
            <person name="Ohm R."/>
            <person name="Pangilinan J."/>
            <person name="Park H.-J."/>
            <person name="Ramirez L."/>
            <person name="Alfaro M."/>
            <person name="Sun H."/>
            <person name="Tritt A."/>
            <person name="Yoshinaga Y."/>
            <person name="Zwiers L.-H."/>
            <person name="Turgeon B."/>
            <person name="Goodwin S."/>
            <person name="Spatafora J."/>
            <person name="Crous P."/>
            <person name="Grigoriev I."/>
        </authorList>
    </citation>
    <scope>NUCLEOTIDE SEQUENCE</scope>
    <source>
        <strain evidence="2">CBS 269.34</strain>
    </source>
</reference>
<organism evidence="2 3">
    <name type="scientific">Lophium mytilinum</name>
    <dbReference type="NCBI Taxonomy" id="390894"/>
    <lineage>
        <taxon>Eukaryota</taxon>
        <taxon>Fungi</taxon>
        <taxon>Dikarya</taxon>
        <taxon>Ascomycota</taxon>
        <taxon>Pezizomycotina</taxon>
        <taxon>Dothideomycetes</taxon>
        <taxon>Pleosporomycetidae</taxon>
        <taxon>Mytilinidiales</taxon>
        <taxon>Mytilinidiaceae</taxon>
        <taxon>Lophium</taxon>
    </lineage>
</organism>
<dbReference type="Proteomes" id="UP000799750">
    <property type="component" value="Unassembled WGS sequence"/>
</dbReference>
<feature type="region of interest" description="Disordered" evidence="1">
    <location>
        <begin position="62"/>
        <end position="81"/>
    </location>
</feature>
<dbReference type="EMBL" id="MU004186">
    <property type="protein sequence ID" value="KAF2497298.1"/>
    <property type="molecule type" value="Genomic_DNA"/>
</dbReference>
<dbReference type="AlphaFoldDB" id="A0A6A6QXV7"/>
<keyword evidence="3" id="KW-1185">Reference proteome</keyword>
<protein>
    <submittedName>
        <fullName evidence="2">Uncharacterized protein</fullName>
    </submittedName>
</protein>
<name>A0A6A6QXV7_9PEZI</name>
<feature type="compositionally biased region" description="Basic and acidic residues" evidence="1">
    <location>
        <begin position="1"/>
        <end position="15"/>
    </location>
</feature>
<gene>
    <name evidence="2" type="ORF">BU16DRAFT_559046</name>
</gene>
<dbReference type="OrthoDB" id="6513042at2759"/>
<feature type="region of interest" description="Disordered" evidence="1">
    <location>
        <begin position="1"/>
        <end position="56"/>
    </location>
</feature>